<evidence type="ECO:0000256" key="1">
    <source>
        <dbReference type="ARBA" id="ARBA00004123"/>
    </source>
</evidence>
<evidence type="ECO:0000256" key="8">
    <source>
        <dbReference type="ARBA" id="ARBA00023242"/>
    </source>
</evidence>
<evidence type="ECO:0000256" key="2">
    <source>
        <dbReference type="ARBA" id="ARBA00004496"/>
    </source>
</evidence>
<evidence type="ECO:0000256" key="3">
    <source>
        <dbReference type="ARBA" id="ARBA00005043"/>
    </source>
</evidence>
<accession>A0A2P6VMF9</accession>
<feature type="compositionally biased region" description="Low complexity" evidence="9">
    <location>
        <begin position="360"/>
        <end position="404"/>
    </location>
</feature>
<keyword evidence="8" id="KW-0539">Nucleus</keyword>
<dbReference type="Pfam" id="PF10483">
    <property type="entry name" value="Elong_Iki1"/>
    <property type="match status" value="1"/>
</dbReference>
<dbReference type="PANTHER" id="PTHR15641">
    <property type="entry name" value="ELONGATOR COMPLEX PROTEIN 5"/>
    <property type="match status" value="1"/>
</dbReference>
<dbReference type="EMBL" id="LHPF02000002">
    <property type="protein sequence ID" value="PSC75296.1"/>
    <property type="molecule type" value="Genomic_DNA"/>
</dbReference>
<keyword evidence="7" id="KW-0819">tRNA processing</keyword>
<dbReference type="AlphaFoldDB" id="A0A2P6VMF9"/>
<dbReference type="UniPathway" id="UPA00988"/>
<evidence type="ECO:0000256" key="5">
    <source>
        <dbReference type="ARBA" id="ARBA00020264"/>
    </source>
</evidence>
<comment type="similarity">
    <text evidence="4">Belongs to the ELP5 family.</text>
</comment>
<dbReference type="GO" id="GO:0005634">
    <property type="term" value="C:nucleus"/>
    <property type="evidence" value="ECO:0007669"/>
    <property type="project" value="UniProtKB-SubCell"/>
</dbReference>
<name>A0A2P6VMF9_9CHLO</name>
<comment type="subcellular location">
    <subcellularLocation>
        <location evidence="2">Cytoplasm</location>
    </subcellularLocation>
    <subcellularLocation>
        <location evidence="1">Nucleus</location>
    </subcellularLocation>
</comment>
<sequence length="527" mass="53258">MELSLRILREGRAEPGAPAPLLVLRHSLAAAGGAVLLRHALSELAAAVASGRAQAAALLVVALERPAAAYPQQVTTLPTPSLAVLDGFTDAHGWGSLLGPCGSGSSGTDSSGSAAPASTVVRLPGLLAAAGGMQQLQTAVAAALAGLAQPVAVIFDSLSPLVDAAGAPAVAQLLHSLAAHPAASCLLAGLHADLHAAHEVGALEALAAGTLAATPAGDLERRVCAAAAGGAAPQGRLTARLRRRSGRVRCEVRLYRVTASGAVTFMEPPAEPAAGAPAAAAAADTAAAAAAAAAAGPLASQMAGGMKLGLSAEEEEARRRVQLPFEHQGQRDAYQAGDWRDYLPPEAGGRGLPGHGASVAAAAAGGRLQQQQQHQQAAAGPATTAAPAAAAAGGTAARQHQQAASLGRILYRQEQEQEQQQLQQQPQQQQQPQSQPQPQPQSQPQPQPQPQPKQDLLGVLLEAAGTPAGAAGGLTSELAASFCAVFDTLRPDQQAAKEMRLRLFVRRGLPGHAAREMRNALQRAGLA</sequence>
<evidence type="ECO:0000256" key="7">
    <source>
        <dbReference type="ARBA" id="ARBA00022694"/>
    </source>
</evidence>
<comment type="pathway">
    <text evidence="3">tRNA modification; 5-methoxycarbonylmethyl-2-thiouridine-tRNA biosynthesis.</text>
</comment>
<dbReference type="GO" id="GO:0005829">
    <property type="term" value="C:cytosol"/>
    <property type="evidence" value="ECO:0007669"/>
    <property type="project" value="TreeGrafter"/>
</dbReference>
<dbReference type="CDD" id="cd19496">
    <property type="entry name" value="Elp5"/>
    <property type="match status" value="1"/>
</dbReference>
<feature type="compositionally biased region" description="Low complexity" evidence="9">
    <location>
        <begin position="418"/>
        <end position="434"/>
    </location>
</feature>
<gene>
    <name evidence="10" type="ORF">C2E20_1538</name>
</gene>
<evidence type="ECO:0000313" key="10">
    <source>
        <dbReference type="EMBL" id="PSC75296.1"/>
    </source>
</evidence>
<dbReference type="OrthoDB" id="166907at2759"/>
<organism evidence="10 11">
    <name type="scientific">Micractinium conductrix</name>
    <dbReference type="NCBI Taxonomy" id="554055"/>
    <lineage>
        <taxon>Eukaryota</taxon>
        <taxon>Viridiplantae</taxon>
        <taxon>Chlorophyta</taxon>
        <taxon>core chlorophytes</taxon>
        <taxon>Trebouxiophyceae</taxon>
        <taxon>Chlorellales</taxon>
        <taxon>Chlorellaceae</taxon>
        <taxon>Chlorella clade</taxon>
        <taxon>Micractinium</taxon>
    </lineage>
</organism>
<dbReference type="GO" id="GO:0000049">
    <property type="term" value="F:tRNA binding"/>
    <property type="evidence" value="ECO:0007669"/>
    <property type="project" value="TreeGrafter"/>
</dbReference>
<evidence type="ECO:0000256" key="4">
    <source>
        <dbReference type="ARBA" id="ARBA00009567"/>
    </source>
</evidence>
<feature type="compositionally biased region" description="Pro residues" evidence="9">
    <location>
        <begin position="435"/>
        <end position="451"/>
    </location>
</feature>
<dbReference type="Proteomes" id="UP000239649">
    <property type="component" value="Unassembled WGS sequence"/>
</dbReference>
<reference evidence="10 11" key="1">
    <citation type="journal article" date="2018" name="Plant J.">
        <title>Genome sequences of Chlorella sorokiniana UTEX 1602 and Micractinium conductrix SAG 241.80: implications to maltose excretion by a green alga.</title>
        <authorList>
            <person name="Arriola M.B."/>
            <person name="Velmurugan N."/>
            <person name="Zhang Y."/>
            <person name="Plunkett M.H."/>
            <person name="Hondzo H."/>
            <person name="Barney B.M."/>
        </authorList>
    </citation>
    <scope>NUCLEOTIDE SEQUENCE [LARGE SCALE GENOMIC DNA]</scope>
    <source>
        <strain evidence="10 11">SAG 241.80</strain>
    </source>
</reference>
<dbReference type="STRING" id="554055.A0A2P6VMF9"/>
<dbReference type="PANTHER" id="PTHR15641:SF1">
    <property type="entry name" value="ELONGATOR COMPLEX PROTEIN 5"/>
    <property type="match status" value="1"/>
</dbReference>
<feature type="region of interest" description="Disordered" evidence="9">
    <location>
        <begin position="322"/>
        <end position="453"/>
    </location>
</feature>
<proteinExistence type="inferred from homology"/>
<dbReference type="GO" id="GO:0002098">
    <property type="term" value="P:tRNA wobble uridine modification"/>
    <property type="evidence" value="ECO:0007669"/>
    <property type="project" value="InterPro"/>
</dbReference>
<dbReference type="GO" id="GO:0033588">
    <property type="term" value="C:elongator holoenzyme complex"/>
    <property type="evidence" value="ECO:0007669"/>
    <property type="project" value="InterPro"/>
</dbReference>
<keyword evidence="6" id="KW-0963">Cytoplasm</keyword>
<protein>
    <recommendedName>
        <fullName evidence="5">Elongator complex protein 5</fullName>
    </recommendedName>
</protein>
<keyword evidence="11" id="KW-1185">Reference proteome</keyword>
<comment type="caution">
    <text evidence="10">The sequence shown here is derived from an EMBL/GenBank/DDBJ whole genome shotgun (WGS) entry which is preliminary data.</text>
</comment>
<evidence type="ECO:0000256" key="9">
    <source>
        <dbReference type="SAM" id="MobiDB-lite"/>
    </source>
</evidence>
<dbReference type="InterPro" id="IPR019519">
    <property type="entry name" value="Elp5"/>
</dbReference>
<evidence type="ECO:0000313" key="11">
    <source>
        <dbReference type="Proteomes" id="UP000239649"/>
    </source>
</evidence>
<evidence type="ECO:0000256" key="6">
    <source>
        <dbReference type="ARBA" id="ARBA00022490"/>
    </source>
</evidence>